<reference evidence="1 2" key="1">
    <citation type="journal article" date="2019" name="Int. J. Syst. Evol. Microbiol.">
        <title>The Global Catalogue of Microorganisms (GCM) 10K type strain sequencing project: providing services to taxonomists for standard genome sequencing and annotation.</title>
        <authorList>
            <consortium name="The Broad Institute Genomics Platform"/>
            <consortium name="The Broad Institute Genome Sequencing Center for Infectious Disease"/>
            <person name="Wu L."/>
            <person name="Ma J."/>
        </authorList>
    </citation>
    <scope>NUCLEOTIDE SEQUENCE [LARGE SCALE GENOMIC DNA]</scope>
    <source>
        <strain evidence="1 2">JCM 12389</strain>
    </source>
</reference>
<dbReference type="EMBL" id="BAAADO010000001">
    <property type="protein sequence ID" value="GAA0479589.1"/>
    <property type="molecule type" value="Genomic_DNA"/>
</dbReference>
<evidence type="ECO:0000313" key="2">
    <source>
        <dbReference type="Proteomes" id="UP001500880"/>
    </source>
</evidence>
<name>A0ABN1ALQ4_9BACI</name>
<proteinExistence type="predicted"/>
<evidence type="ECO:0000313" key="1">
    <source>
        <dbReference type="EMBL" id="GAA0479589.1"/>
    </source>
</evidence>
<dbReference type="Proteomes" id="UP001500880">
    <property type="component" value="Unassembled WGS sequence"/>
</dbReference>
<keyword evidence="2" id="KW-1185">Reference proteome</keyword>
<evidence type="ECO:0008006" key="3">
    <source>
        <dbReference type="Google" id="ProtNLM"/>
    </source>
</evidence>
<accession>A0ABN1ALQ4</accession>
<protein>
    <recommendedName>
        <fullName evidence="3">DNA alkylation repair protein</fullName>
    </recommendedName>
</protein>
<dbReference type="RefSeq" id="WP_343836163.1">
    <property type="nucleotide sequence ID" value="NZ_BAAADO010000001.1"/>
</dbReference>
<organism evidence="1 2">
    <name type="scientific">Salinibacillus aidingensis</name>
    <dbReference type="NCBI Taxonomy" id="237684"/>
    <lineage>
        <taxon>Bacteria</taxon>
        <taxon>Bacillati</taxon>
        <taxon>Bacillota</taxon>
        <taxon>Bacilli</taxon>
        <taxon>Bacillales</taxon>
        <taxon>Bacillaceae</taxon>
        <taxon>Salinibacillus</taxon>
    </lineage>
</organism>
<sequence length="84" mass="9458">MPGPYLCPNCKTNKSRFNLIEQVATPMKLDPQTGDVLEEFSNENTGVMHVSYNGPDYKVQCGVCGLIEDEQTFIKHAEYDQKNS</sequence>
<comment type="caution">
    <text evidence="1">The sequence shown here is derived from an EMBL/GenBank/DDBJ whole genome shotgun (WGS) entry which is preliminary data.</text>
</comment>
<gene>
    <name evidence="1" type="ORF">GCM10008986_00030</name>
</gene>